<dbReference type="Ensembl" id="ENSSSCT00030016862.1">
    <property type="protein sequence ID" value="ENSSSCP00030007566.1"/>
    <property type="gene ID" value="ENSSSCG00030012275.1"/>
</dbReference>
<protein>
    <submittedName>
        <fullName evidence="2">Uncharacterized protein</fullName>
    </submittedName>
</protein>
<proteinExistence type="predicted"/>
<evidence type="ECO:0000256" key="1">
    <source>
        <dbReference type="SAM" id="MobiDB-lite"/>
    </source>
</evidence>
<sequence length="108" mass="12095">MQTIIVFGVDRKVCPRSQDIYKGCWWTWTVSGQRNHLHLQPVCAKEDEAGQPARQNGQRAFGSHLALRPACASPATRDGSFWPAERGIMQSQAPNNHVLSRNSPSCHR</sequence>
<dbReference type="AlphaFoldDB" id="A0A8D0VL33"/>
<evidence type="ECO:0000313" key="3">
    <source>
        <dbReference type="Proteomes" id="UP000694570"/>
    </source>
</evidence>
<organism evidence="2 3">
    <name type="scientific">Sus scrofa</name>
    <name type="common">Pig</name>
    <dbReference type="NCBI Taxonomy" id="9823"/>
    <lineage>
        <taxon>Eukaryota</taxon>
        <taxon>Metazoa</taxon>
        <taxon>Chordata</taxon>
        <taxon>Craniata</taxon>
        <taxon>Vertebrata</taxon>
        <taxon>Euteleostomi</taxon>
        <taxon>Mammalia</taxon>
        <taxon>Eutheria</taxon>
        <taxon>Laurasiatheria</taxon>
        <taxon>Artiodactyla</taxon>
        <taxon>Suina</taxon>
        <taxon>Suidae</taxon>
        <taxon>Sus</taxon>
    </lineage>
</organism>
<feature type="region of interest" description="Disordered" evidence="1">
    <location>
        <begin position="82"/>
        <end position="108"/>
    </location>
</feature>
<accession>A0A8D0VL33</accession>
<name>A0A8D0VL33_PIG</name>
<reference evidence="2" key="1">
    <citation type="submission" date="2025-08" db="UniProtKB">
        <authorList>
            <consortium name="Ensembl"/>
        </authorList>
    </citation>
    <scope>IDENTIFICATION</scope>
</reference>
<feature type="compositionally biased region" description="Polar residues" evidence="1">
    <location>
        <begin position="89"/>
        <end position="108"/>
    </location>
</feature>
<evidence type="ECO:0000313" key="2">
    <source>
        <dbReference type="Ensembl" id="ENSSSCP00030007566.1"/>
    </source>
</evidence>
<dbReference type="Proteomes" id="UP000694570">
    <property type="component" value="Unplaced"/>
</dbReference>